<reference evidence="1" key="2">
    <citation type="journal article" date="2015" name="Data Brief">
        <title>Shoot transcriptome of the giant reed, Arundo donax.</title>
        <authorList>
            <person name="Barrero R.A."/>
            <person name="Guerrero F.D."/>
            <person name="Moolhuijzen P."/>
            <person name="Goolsby J.A."/>
            <person name="Tidwell J."/>
            <person name="Bellgard S.E."/>
            <person name="Bellgard M.I."/>
        </authorList>
    </citation>
    <scope>NUCLEOTIDE SEQUENCE</scope>
    <source>
        <tissue evidence="1">Shoot tissue taken approximately 20 cm above the soil surface</tissue>
    </source>
</reference>
<proteinExistence type="predicted"/>
<name>A0A0A9EKJ1_ARUDO</name>
<accession>A0A0A9EKJ1</accession>
<sequence length="81" mass="8241">MAAVPRRRGRRFPELGGGFSSSWGSRCRRGAASSGGVLGACLVWARPCNGDLWAAPVSRGGGLGGVGASAELEGLRRRAAS</sequence>
<dbReference type="AlphaFoldDB" id="A0A0A9EKJ1"/>
<dbReference type="EMBL" id="GBRH01201343">
    <property type="protein sequence ID" value="JAD96552.1"/>
    <property type="molecule type" value="Transcribed_RNA"/>
</dbReference>
<protein>
    <submittedName>
        <fullName evidence="1">Uncharacterized protein</fullName>
    </submittedName>
</protein>
<organism evidence="1">
    <name type="scientific">Arundo donax</name>
    <name type="common">Giant reed</name>
    <name type="synonym">Donax arundinaceus</name>
    <dbReference type="NCBI Taxonomy" id="35708"/>
    <lineage>
        <taxon>Eukaryota</taxon>
        <taxon>Viridiplantae</taxon>
        <taxon>Streptophyta</taxon>
        <taxon>Embryophyta</taxon>
        <taxon>Tracheophyta</taxon>
        <taxon>Spermatophyta</taxon>
        <taxon>Magnoliopsida</taxon>
        <taxon>Liliopsida</taxon>
        <taxon>Poales</taxon>
        <taxon>Poaceae</taxon>
        <taxon>PACMAD clade</taxon>
        <taxon>Arundinoideae</taxon>
        <taxon>Arundineae</taxon>
        <taxon>Arundo</taxon>
    </lineage>
</organism>
<evidence type="ECO:0000313" key="1">
    <source>
        <dbReference type="EMBL" id="JAD96552.1"/>
    </source>
</evidence>
<reference evidence="1" key="1">
    <citation type="submission" date="2014-09" db="EMBL/GenBank/DDBJ databases">
        <authorList>
            <person name="Magalhaes I.L.F."/>
            <person name="Oliveira U."/>
            <person name="Santos F.R."/>
            <person name="Vidigal T.H.D.A."/>
            <person name="Brescovit A.D."/>
            <person name="Santos A.J."/>
        </authorList>
    </citation>
    <scope>NUCLEOTIDE SEQUENCE</scope>
    <source>
        <tissue evidence="1">Shoot tissue taken approximately 20 cm above the soil surface</tissue>
    </source>
</reference>